<dbReference type="SMART" id="SM00320">
    <property type="entry name" value="WD40"/>
    <property type="match status" value="5"/>
</dbReference>
<dbReference type="Proteomes" id="UP000242180">
    <property type="component" value="Unassembled WGS sequence"/>
</dbReference>
<dbReference type="Gene3D" id="2.130.10.10">
    <property type="entry name" value="YVTN repeat-like/Quinoprotein amine dehydrogenase"/>
    <property type="match status" value="1"/>
</dbReference>
<keyword evidence="2 7" id="KW-0853">WD repeat</keyword>
<gene>
    <name evidence="9" type="ORF">BCR43DRAFT_436609</name>
</gene>
<feature type="repeat" description="WD" evidence="7">
    <location>
        <begin position="336"/>
        <end position="369"/>
    </location>
</feature>
<dbReference type="PANTHER" id="PTHR19918:SF8">
    <property type="entry name" value="FI02843P"/>
    <property type="match status" value="1"/>
</dbReference>
<evidence type="ECO:0000256" key="2">
    <source>
        <dbReference type="ARBA" id="ARBA00022574"/>
    </source>
</evidence>
<dbReference type="FunCoup" id="A0A1X2HJ17">
    <property type="interactions" value="789"/>
</dbReference>
<dbReference type="GO" id="GO:0045842">
    <property type="term" value="P:positive regulation of mitotic metaphase/anaphase transition"/>
    <property type="evidence" value="ECO:0007669"/>
    <property type="project" value="EnsemblFungi"/>
</dbReference>
<dbReference type="PROSITE" id="PS00678">
    <property type="entry name" value="WD_REPEATS_1"/>
    <property type="match status" value="1"/>
</dbReference>
<dbReference type="OMA" id="NTETCVI"/>
<keyword evidence="10" id="KW-1185">Reference proteome</keyword>
<feature type="repeat" description="WD" evidence="7">
    <location>
        <begin position="123"/>
        <end position="164"/>
    </location>
</feature>
<protein>
    <submittedName>
        <fullName evidence="9">WD40-repeat-containing domain protein</fullName>
    </submittedName>
</protein>
<dbReference type="GO" id="GO:0051321">
    <property type="term" value="P:meiotic cell cycle"/>
    <property type="evidence" value="ECO:0007669"/>
    <property type="project" value="EnsemblFungi"/>
</dbReference>
<dbReference type="GO" id="GO:0040020">
    <property type="term" value="P:regulation of meiotic nuclear division"/>
    <property type="evidence" value="ECO:0007669"/>
    <property type="project" value="EnsemblFungi"/>
</dbReference>
<dbReference type="EMBL" id="MCGN01000003">
    <property type="protein sequence ID" value="ORY99094.1"/>
    <property type="molecule type" value="Genomic_DNA"/>
</dbReference>
<dbReference type="OrthoDB" id="10263272at2759"/>
<dbReference type="GO" id="GO:0007094">
    <property type="term" value="P:mitotic spindle assembly checkpoint signaling"/>
    <property type="evidence" value="ECO:0007669"/>
    <property type="project" value="EnsemblFungi"/>
</dbReference>
<dbReference type="GO" id="GO:1990757">
    <property type="term" value="F:ubiquitin ligase activator activity"/>
    <property type="evidence" value="ECO:0007669"/>
    <property type="project" value="EnsemblFungi"/>
</dbReference>
<dbReference type="PANTHER" id="PTHR19918">
    <property type="entry name" value="CELL DIVISION CYCLE 20 CDC20 FIZZY -RELATED"/>
    <property type="match status" value="1"/>
</dbReference>
<accession>A0A1X2HJ17</accession>
<dbReference type="AlphaFoldDB" id="A0A1X2HJ17"/>
<dbReference type="InterPro" id="IPR001680">
    <property type="entry name" value="WD40_rpt"/>
</dbReference>
<dbReference type="PROSITE" id="PS50294">
    <property type="entry name" value="WD_REPEATS_REGION"/>
    <property type="match status" value="3"/>
</dbReference>
<dbReference type="FunFam" id="2.130.10.10:FF:000098">
    <property type="entry name" value="WD repeat-containing protein slp1"/>
    <property type="match status" value="1"/>
</dbReference>
<evidence type="ECO:0000256" key="4">
    <source>
        <dbReference type="ARBA" id="ARBA00022737"/>
    </source>
</evidence>
<dbReference type="GO" id="GO:1990333">
    <property type="term" value="C:mitotic checkpoint complex, CDC20-MAD2 subcomplex"/>
    <property type="evidence" value="ECO:0007669"/>
    <property type="project" value="EnsemblFungi"/>
</dbReference>
<evidence type="ECO:0000313" key="9">
    <source>
        <dbReference type="EMBL" id="ORY99094.1"/>
    </source>
</evidence>
<keyword evidence="6" id="KW-0131">Cell cycle</keyword>
<evidence type="ECO:0000256" key="3">
    <source>
        <dbReference type="ARBA" id="ARBA00022618"/>
    </source>
</evidence>
<evidence type="ECO:0000313" key="10">
    <source>
        <dbReference type="Proteomes" id="UP000242180"/>
    </source>
</evidence>
<keyword evidence="3" id="KW-0132">Cell division</keyword>
<comment type="caution">
    <text evidence="9">The sequence shown here is derived from an EMBL/GenBank/DDBJ whole genome shotgun (WGS) entry which is preliminary data.</text>
</comment>
<feature type="repeat" description="WD" evidence="7">
    <location>
        <begin position="206"/>
        <end position="247"/>
    </location>
</feature>
<dbReference type="GO" id="GO:0005680">
    <property type="term" value="C:anaphase-promoting complex"/>
    <property type="evidence" value="ECO:0007669"/>
    <property type="project" value="EnsemblFungi"/>
</dbReference>
<keyword evidence="4" id="KW-0677">Repeat</keyword>
<dbReference type="STRING" id="13706.A0A1X2HJ17"/>
<comment type="similarity">
    <text evidence="1">Belongs to the WD repeat CDC20/Fizzy family.</text>
</comment>
<dbReference type="InterPro" id="IPR056150">
    <property type="entry name" value="WD40_CDC20-Fz"/>
</dbReference>
<dbReference type="CDD" id="cd00200">
    <property type="entry name" value="WD40"/>
    <property type="match status" value="1"/>
</dbReference>
<dbReference type="InterPro" id="IPR019775">
    <property type="entry name" value="WD40_repeat_CS"/>
</dbReference>
<keyword evidence="5" id="KW-0498">Mitosis</keyword>
<evidence type="ECO:0000259" key="8">
    <source>
        <dbReference type="Pfam" id="PF24807"/>
    </source>
</evidence>
<dbReference type="InterPro" id="IPR033010">
    <property type="entry name" value="Cdc20/Fizzy"/>
</dbReference>
<dbReference type="Pfam" id="PF24807">
    <property type="entry name" value="WD40_CDC20-Fz"/>
    <property type="match status" value="1"/>
</dbReference>
<dbReference type="PROSITE" id="PS50082">
    <property type="entry name" value="WD_REPEATS_2"/>
    <property type="match status" value="3"/>
</dbReference>
<sequence length="398" mass="44334">MASSQFLFAQGNDNTRRVYKENVAKAIGLPSRNKRVLGNRNSPPVADLSATRSRTFMDNWLTSAQNTTARRRILTAPEKILDAPYMVDDYYLNLLDWSSQNVVAIALNRAVYLWNADMGSVSTLGSTDAVASLSWSADGAYLAIGTMDGDTQVWDVEANQKLRSMTGHQCRVGVLSWNKHLVSSGAQDGSIWHHDVRVAQHKTMELLSHEQEVCGLEWRGDGGMLASGGNDNSVCVWDARCSKPRSRMSNHVGAVKAVAWCPWSQNLLATGGGRQDKHIHFWNTSQGVRANSIYTGSQVTSLVWSRHYREIVSTHGFPKHQLTVWSYPKMDKIIDIPGHESRILHSALSPDGQVIATAAADENLKFWRVFDHDGKPPLGLSRVERTRQQLLKRSNSLR</sequence>
<reference evidence="9 10" key="1">
    <citation type="submission" date="2016-07" db="EMBL/GenBank/DDBJ databases">
        <title>Pervasive Adenine N6-methylation of Active Genes in Fungi.</title>
        <authorList>
            <consortium name="DOE Joint Genome Institute"/>
            <person name="Mondo S.J."/>
            <person name="Dannebaum R.O."/>
            <person name="Kuo R.C."/>
            <person name="Labutti K."/>
            <person name="Haridas S."/>
            <person name="Kuo A."/>
            <person name="Salamov A."/>
            <person name="Ahrendt S.R."/>
            <person name="Lipzen A."/>
            <person name="Sullivan W."/>
            <person name="Andreopoulos W.B."/>
            <person name="Clum A."/>
            <person name="Lindquist E."/>
            <person name="Daum C."/>
            <person name="Ramamoorthy G.K."/>
            <person name="Gryganskyi A."/>
            <person name="Culley D."/>
            <person name="Magnuson J.K."/>
            <person name="James T.Y."/>
            <person name="O'Malley M.A."/>
            <person name="Stajich J.E."/>
            <person name="Spatafora J.W."/>
            <person name="Visel A."/>
            <person name="Grigoriev I.V."/>
        </authorList>
    </citation>
    <scope>NUCLEOTIDE SEQUENCE [LARGE SCALE GENOMIC DNA]</scope>
    <source>
        <strain evidence="9 10">NRRL 2496</strain>
    </source>
</reference>
<name>A0A1X2HJ17_SYNRA</name>
<dbReference type="InterPro" id="IPR015943">
    <property type="entry name" value="WD40/YVTN_repeat-like_dom_sf"/>
</dbReference>
<evidence type="ECO:0000256" key="6">
    <source>
        <dbReference type="ARBA" id="ARBA00023306"/>
    </source>
</evidence>
<dbReference type="GO" id="GO:1905786">
    <property type="term" value="P:positive regulation of anaphase-promoting complex-dependent catabolic process"/>
    <property type="evidence" value="ECO:0007669"/>
    <property type="project" value="EnsemblFungi"/>
</dbReference>
<evidence type="ECO:0000256" key="1">
    <source>
        <dbReference type="ARBA" id="ARBA00006445"/>
    </source>
</evidence>
<dbReference type="SUPFAM" id="SSF50978">
    <property type="entry name" value="WD40 repeat-like"/>
    <property type="match status" value="1"/>
</dbReference>
<organism evidence="9 10">
    <name type="scientific">Syncephalastrum racemosum</name>
    <name type="common">Filamentous fungus</name>
    <dbReference type="NCBI Taxonomy" id="13706"/>
    <lineage>
        <taxon>Eukaryota</taxon>
        <taxon>Fungi</taxon>
        <taxon>Fungi incertae sedis</taxon>
        <taxon>Mucoromycota</taxon>
        <taxon>Mucoromycotina</taxon>
        <taxon>Mucoromycetes</taxon>
        <taxon>Mucorales</taxon>
        <taxon>Syncephalastraceae</taxon>
        <taxon>Syncephalastrum</taxon>
    </lineage>
</organism>
<proteinExistence type="inferred from homology"/>
<dbReference type="InParanoid" id="A0A1X2HJ17"/>
<dbReference type="GO" id="GO:0010997">
    <property type="term" value="F:anaphase-promoting complex binding"/>
    <property type="evidence" value="ECO:0007669"/>
    <property type="project" value="EnsemblFungi"/>
</dbReference>
<evidence type="ECO:0000256" key="5">
    <source>
        <dbReference type="ARBA" id="ARBA00022776"/>
    </source>
</evidence>
<dbReference type="InterPro" id="IPR036322">
    <property type="entry name" value="WD40_repeat_dom_sf"/>
</dbReference>
<feature type="domain" description="CDC20/Fizzy WD40" evidence="8">
    <location>
        <begin position="81"/>
        <end position="367"/>
    </location>
</feature>
<dbReference type="GO" id="GO:0034399">
    <property type="term" value="C:nuclear periphery"/>
    <property type="evidence" value="ECO:0007669"/>
    <property type="project" value="EnsemblFungi"/>
</dbReference>
<evidence type="ECO:0000256" key="7">
    <source>
        <dbReference type="PROSITE-ProRule" id="PRU00221"/>
    </source>
</evidence>
<dbReference type="GO" id="GO:0051301">
    <property type="term" value="P:cell division"/>
    <property type="evidence" value="ECO:0007669"/>
    <property type="project" value="UniProtKB-KW"/>
</dbReference>
<dbReference type="GO" id="GO:0031145">
    <property type="term" value="P:anaphase-promoting complex-dependent catabolic process"/>
    <property type="evidence" value="ECO:0007669"/>
    <property type="project" value="EnsemblFungi"/>
</dbReference>